<reference evidence="3" key="2">
    <citation type="submission" date="2020-05" db="UniProtKB">
        <authorList>
            <consortium name="EnsemblMetazoa"/>
        </authorList>
    </citation>
    <scope>IDENTIFICATION</scope>
</reference>
<dbReference type="VEuPathDB" id="VectorBase:ASIC009502"/>
<feature type="compositionally biased region" description="Polar residues" evidence="1">
    <location>
        <begin position="32"/>
        <end position="46"/>
    </location>
</feature>
<sequence>MTPARAGASDYSIAERPLLDHYPPTMIDKTLPHTTNSPTPSLTAERTPQPCGEGSKVEGLEDLATAFRSRSRSPQVFGFICRVRH</sequence>
<evidence type="ECO:0000313" key="2">
    <source>
        <dbReference type="EMBL" id="KFB41938.1"/>
    </source>
</evidence>
<protein>
    <submittedName>
        <fullName evidence="2 3">Uncharacterized protein</fullName>
    </submittedName>
</protein>
<evidence type="ECO:0000313" key="3">
    <source>
        <dbReference type="EnsemblMetazoa" id="ASIC009502-PA"/>
    </source>
</evidence>
<dbReference type="EMBL" id="ATLV01017173">
    <property type="status" value="NOT_ANNOTATED_CDS"/>
    <property type="molecule type" value="Genomic_DNA"/>
</dbReference>
<dbReference type="EnsemblMetazoa" id="ASIC009502-RA">
    <property type="protein sequence ID" value="ASIC009502-PA"/>
    <property type="gene ID" value="ASIC009502"/>
</dbReference>
<dbReference type="EMBL" id="KE525157">
    <property type="protein sequence ID" value="KFB41938.1"/>
    <property type="molecule type" value="Genomic_DNA"/>
</dbReference>
<name>A0A084VVE4_ANOSI</name>
<accession>A0A084VVE4</accession>
<reference evidence="2 4" key="1">
    <citation type="journal article" date="2014" name="BMC Genomics">
        <title>Genome sequence of Anopheles sinensis provides insight into genetics basis of mosquito competence for malaria parasites.</title>
        <authorList>
            <person name="Zhou D."/>
            <person name="Zhang D."/>
            <person name="Ding G."/>
            <person name="Shi L."/>
            <person name="Hou Q."/>
            <person name="Ye Y."/>
            <person name="Xu Y."/>
            <person name="Zhou H."/>
            <person name="Xiong C."/>
            <person name="Li S."/>
            <person name="Yu J."/>
            <person name="Hong S."/>
            <person name="Yu X."/>
            <person name="Zou P."/>
            <person name="Chen C."/>
            <person name="Chang X."/>
            <person name="Wang W."/>
            <person name="Lv Y."/>
            <person name="Sun Y."/>
            <person name="Ma L."/>
            <person name="Shen B."/>
            <person name="Zhu C."/>
        </authorList>
    </citation>
    <scope>NUCLEOTIDE SEQUENCE [LARGE SCALE GENOMIC DNA]</scope>
</reference>
<organism evidence="2">
    <name type="scientific">Anopheles sinensis</name>
    <name type="common">Mosquito</name>
    <dbReference type="NCBI Taxonomy" id="74873"/>
    <lineage>
        <taxon>Eukaryota</taxon>
        <taxon>Metazoa</taxon>
        <taxon>Ecdysozoa</taxon>
        <taxon>Arthropoda</taxon>
        <taxon>Hexapoda</taxon>
        <taxon>Insecta</taxon>
        <taxon>Pterygota</taxon>
        <taxon>Neoptera</taxon>
        <taxon>Endopterygota</taxon>
        <taxon>Diptera</taxon>
        <taxon>Nematocera</taxon>
        <taxon>Culicoidea</taxon>
        <taxon>Culicidae</taxon>
        <taxon>Anophelinae</taxon>
        <taxon>Anopheles</taxon>
    </lineage>
</organism>
<dbReference type="Proteomes" id="UP000030765">
    <property type="component" value="Unassembled WGS sequence"/>
</dbReference>
<evidence type="ECO:0000256" key="1">
    <source>
        <dbReference type="SAM" id="MobiDB-lite"/>
    </source>
</evidence>
<gene>
    <name evidence="2" type="ORF">ZHAS_00009502</name>
</gene>
<evidence type="ECO:0000313" key="4">
    <source>
        <dbReference type="Proteomes" id="UP000030765"/>
    </source>
</evidence>
<feature type="region of interest" description="Disordered" evidence="1">
    <location>
        <begin position="22"/>
        <end position="56"/>
    </location>
</feature>
<keyword evidence="4" id="KW-1185">Reference proteome</keyword>
<proteinExistence type="predicted"/>
<dbReference type="AlphaFoldDB" id="A0A084VVE4"/>